<name>A0ACC1XTL0_MELAZ</name>
<sequence>MESGKELDLNELPSADNEQPFQAFQTLTNYAQALKAGPSDPSKATGSVRAVRPETNSLHKIRRGSWDIILEPKLKSPIHQIAPKPPANPPVQTATRPQPQQSSYTMPDELQIFHTQLFDHQFQKHDAQPFESQLFHNQPLLQQLYARTFQLQQVLDAMPFEVQQLYVDLLQQEQADALQIQQQLQLDAQRRLQQQQVYAKRQRLQRQLLDGHPFQQRQVYGQRLQPQPLHAHPFQLQKLDTQPLYAQQLYVQPFQLQASSTVAMAEPAGSIDHLFDVFKPTGGIEHPQPSDTILEPCRPHCPYLNKKSCRLENHDKFKFSKSNGDEDDCSSPECQAHTGETSVGEYFTPMTLKMLQDIRKRVRDKIK</sequence>
<organism evidence="1 2">
    <name type="scientific">Melia azedarach</name>
    <name type="common">Chinaberry tree</name>
    <dbReference type="NCBI Taxonomy" id="155640"/>
    <lineage>
        <taxon>Eukaryota</taxon>
        <taxon>Viridiplantae</taxon>
        <taxon>Streptophyta</taxon>
        <taxon>Embryophyta</taxon>
        <taxon>Tracheophyta</taxon>
        <taxon>Spermatophyta</taxon>
        <taxon>Magnoliopsida</taxon>
        <taxon>eudicotyledons</taxon>
        <taxon>Gunneridae</taxon>
        <taxon>Pentapetalae</taxon>
        <taxon>rosids</taxon>
        <taxon>malvids</taxon>
        <taxon>Sapindales</taxon>
        <taxon>Meliaceae</taxon>
        <taxon>Melia</taxon>
    </lineage>
</organism>
<comment type="caution">
    <text evidence="1">The sequence shown here is derived from an EMBL/GenBank/DDBJ whole genome shotgun (WGS) entry which is preliminary data.</text>
</comment>
<dbReference type="Proteomes" id="UP001164539">
    <property type="component" value="Chromosome 7"/>
</dbReference>
<gene>
    <name evidence="1" type="ORF">OWV82_012754</name>
</gene>
<accession>A0ACC1XTL0</accession>
<evidence type="ECO:0000313" key="2">
    <source>
        <dbReference type="Proteomes" id="UP001164539"/>
    </source>
</evidence>
<dbReference type="EMBL" id="CM051400">
    <property type="protein sequence ID" value="KAJ4714237.1"/>
    <property type="molecule type" value="Genomic_DNA"/>
</dbReference>
<keyword evidence="2" id="KW-1185">Reference proteome</keyword>
<proteinExistence type="predicted"/>
<reference evidence="1 2" key="1">
    <citation type="journal article" date="2023" name="Science">
        <title>Complex scaffold remodeling in plant triterpene biosynthesis.</title>
        <authorList>
            <person name="De La Pena R."/>
            <person name="Hodgson H."/>
            <person name="Liu J.C."/>
            <person name="Stephenson M.J."/>
            <person name="Martin A.C."/>
            <person name="Owen C."/>
            <person name="Harkess A."/>
            <person name="Leebens-Mack J."/>
            <person name="Jimenez L.E."/>
            <person name="Osbourn A."/>
            <person name="Sattely E.S."/>
        </authorList>
    </citation>
    <scope>NUCLEOTIDE SEQUENCE [LARGE SCALE GENOMIC DNA]</scope>
    <source>
        <strain evidence="2">cv. JPN11</strain>
        <tissue evidence="1">Leaf</tissue>
    </source>
</reference>
<evidence type="ECO:0000313" key="1">
    <source>
        <dbReference type="EMBL" id="KAJ4714237.1"/>
    </source>
</evidence>
<protein>
    <submittedName>
        <fullName evidence="1">Uncharacterized protein</fullName>
    </submittedName>
</protein>